<sequence length="136" mass="15493">MLTHPKTVRLDQDTLHVHIPQVAGMIEKWLSMGEAYTGLSIRWALARMGNEPAIVIGVRHQGRGFDILFRREHWNDLSQQPEQLMIHYKEDETDPQAQIAVEIPPGSFDAFIEDCQAQYQTDPGKTIMGEIASYFA</sequence>
<comment type="caution">
    <text evidence="1">The sequence shown here is derived from an EMBL/GenBank/DDBJ whole genome shotgun (WGS) entry which is preliminary data.</text>
</comment>
<reference evidence="1" key="1">
    <citation type="journal article" date="2023" name="Int. J. Syst. Evol. Microbiol.">
        <title>Collibacillus ludicampi gen. nov., sp. nov., a new soil bacterium of the family Alicyclobacillaceae.</title>
        <authorList>
            <person name="Jojima T."/>
            <person name="Ioku Y."/>
            <person name="Fukuta Y."/>
            <person name="Shirasaka N."/>
            <person name="Matsumura Y."/>
            <person name="Mori M."/>
        </authorList>
    </citation>
    <scope>NUCLEOTIDE SEQUENCE</scope>
    <source>
        <strain evidence="1">TP075</strain>
    </source>
</reference>
<dbReference type="AlphaFoldDB" id="A0AAV4LB39"/>
<accession>A0AAV4LB39</accession>
<dbReference type="EMBL" id="BOQE01000001">
    <property type="protein sequence ID" value="GIM44991.1"/>
    <property type="molecule type" value="Genomic_DNA"/>
</dbReference>
<evidence type="ECO:0000313" key="1">
    <source>
        <dbReference type="EMBL" id="GIM44991.1"/>
    </source>
</evidence>
<evidence type="ECO:0000313" key="2">
    <source>
        <dbReference type="Proteomes" id="UP001057291"/>
    </source>
</evidence>
<proteinExistence type="predicted"/>
<name>A0AAV4LB39_9BACL</name>
<gene>
    <name evidence="1" type="ORF">DNHGIG_05400</name>
</gene>
<dbReference type="RefSeq" id="WP_282198236.1">
    <property type="nucleotide sequence ID" value="NZ_BOQE01000001.1"/>
</dbReference>
<keyword evidence="2" id="KW-1185">Reference proteome</keyword>
<dbReference type="Proteomes" id="UP001057291">
    <property type="component" value="Unassembled WGS sequence"/>
</dbReference>
<organism evidence="1 2">
    <name type="scientific">Collibacillus ludicampi</name>
    <dbReference type="NCBI Taxonomy" id="2771369"/>
    <lineage>
        <taxon>Bacteria</taxon>
        <taxon>Bacillati</taxon>
        <taxon>Bacillota</taxon>
        <taxon>Bacilli</taxon>
        <taxon>Bacillales</taxon>
        <taxon>Alicyclobacillaceae</taxon>
        <taxon>Collibacillus</taxon>
    </lineage>
</organism>
<protein>
    <submittedName>
        <fullName evidence="1">Uncharacterized protein</fullName>
    </submittedName>
</protein>